<dbReference type="PRINTS" id="PR00463">
    <property type="entry name" value="EP450I"/>
</dbReference>
<comment type="cofactor">
    <cofactor evidence="6">
        <name>heme</name>
        <dbReference type="ChEBI" id="CHEBI:30413"/>
    </cofactor>
</comment>
<dbReference type="Gene3D" id="1.10.630.10">
    <property type="entry name" value="Cytochrome P450"/>
    <property type="match status" value="1"/>
</dbReference>
<dbReference type="InterPro" id="IPR036396">
    <property type="entry name" value="Cyt_P450_sf"/>
</dbReference>
<dbReference type="PRINTS" id="PR00385">
    <property type="entry name" value="P450"/>
</dbReference>
<dbReference type="GO" id="GO:0020037">
    <property type="term" value="F:heme binding"/>
    <property type="evidence" value="ECO:0007669"/>
    <property type="project" value="InterPro"/>
</dbReference>
<dbReference type="GO" id="GO:0005506">
    <property type="term" value="F:iron ion binding"/>
    <property type="evidence" value="ECO:0007669"/>
    <property type="project" value="InterPro"/>
</dbReference>
<evidence type="ECO:0000313" key="10">
    <source>
        <dbReference type="Proteomes" id="UP000594263"/>
    </source>
</evidence>
<dbReference type="InterPro" id="IPR001128">
    <property type="entry name" value="Cyt_P450"/>
</dbReference>
<dbReference type="PANTHER" id="PTHR47283">
    <property type="entry name" value="ENT-KAURENE OXIDASE, CHLOROPLASTIC"/>
    <property type="match status" value="1"/>
</dbReference>
<dbReference type="OMA" id="NDWEEPE"/>
<dbReference type="CDD" id="cd11075">
    <property type="entry name" value="CYP77_89"/>
    <property type="match status" value="1"/>
</dbReference>
<keyword evidence="6 7" id="KW-0479">Metal-binding</keyword>
<feature type="binding site" description="axial binding residue" evidence="6">
    <location>
        <position position="459"/>
    </location>
    <ligand>
        <name>heme</name>
        <dbReference type="ChEBI" id="CHEBI:30413"/>
    </ligand>
    <ligandPart>
        <name>Fe</name>
        <dbReference type="ChEBI" id="CHEBI:18248"/>
    </ligandPart>
</feature>
<accession>A0A7N0ZQB3</accession>
<dbReference type="PANTHER" id="PTHR47283:SF1">
    <property type="entry name" value="ENT-KAURENE OXIDASE, CHLOROPLASTIC"/>
    <property type="match status" value="1"/>
</dbReference>
<dbReference type="GO" id="GO:0009707">
    <property type="term" value="C:chloroplast outer membrane"/>
    <property type="evidence" value="ECO:0007669"/>
    <property type="project" value="TreeGrafter"/>
</dbReference>
<comment type="subcellular location">
    <subcellularLocation>
        <location evidence="1">Membrane</location>
        <topology evidence="1">Single-pass membrane protein</topology>
    </subcellularLocation>
</comment>
<evidence type="ECO:0000256" key="5">
    <source>
        <dbReference type="ARBA" id="ARBA00023136"/>
    </source>
</evidence>
<keyword evidence="4 8" id="KW-1133">Transmembrane helix</keyword>
<dbReference type="SUPFAM" id="SSF48264">
    <property type="entry name" value="Cytochrome P450"/>
    <property type="match status" value="1"/>
</dbReference>
<organism evidence="9 10">
    <name type="scientific">Kalanchoe fedtschenkoi</name>
    <name type="common">Lavender scallops</name>
    <name type="synonym">South American air plant</name>
    <dbReference type="NCBI Taxonomy" id="63787"/>
    <lineage>
        <taxon>Eukaryota</taxon>
        <taxon>Viridiplantae</taxon>
        <taxon>Streptophyta</taxon>
        <taxon>Embryophyta</taxon>
        <taxon>Tracheophyta</taxon>
        <taxon>Spermatophyta</taxon>
        <taxon>Magnoliopsida</taxon>
        <taxon>eudicotyledons</taxon>
        <taxon>Gunneridae</taxon>
        <taxon>Pentapetalae</taxon>
        <taxon>Saxifragales</taxon>
        <taxon>Crassulaceae</taxon>
        <taxon>Kalanchoe</taxon>
    </lineage>
</organism>
<evidence type="ECO:0000256" key="4">
    <source>
        <dbReference type="ARBA" id="ARBA00022989"/>
    </source>
</evidence>
<evidence type="ECO:0000313" key="9">
    <source>
        <dbReference type="EnsemblPlants" id="Kaladp0011s1245.1.v1.1"/>
    </source>
</evidence>
<evidence type="ECO:0000256" key="3">
    <source>
        <dbReference type="ARBA" id="ARBA00022692"/>
    </source>
</evidence>
<evidence type="ECO:0000256" key="1">
    <source>
        <dbReference type="ARBA" id="ARBA00004167"/>
    </source>
</evidence>
<dbReference type="Proteomes" id="UP000594263">
    <property type="component" value="Unplaced"/>
</dbReference>
<keyword evidence="5 8" id="KW-0472">Membrane</keyword>
<evidence type="ECO:0000256" key="7">
    <source>
        <dbReference type="RuleBase" id="RU000461"/>
    </source>
</evidence>
<reference evidence="9" key="1">
    <citation type="submission" date="2021-01" db="UniProtKB">
        <authorList>
            <consortium name="EnsemblPlants"/>
        </authorList>
    </citation>
    <scope>IDENTIFICATION</scope>
</reference>
<comment type="similarity">
    <text evidence="2 7">Belongs to the cytochrome P450 family.</text>
</comment>
<feature type="transmembrane region" description="Helical" evidence="8">
    <location>
        <begin position="12"/>
        <end position="33"/>
    </location>
</feature>
<dbReference type="Pfam" id="PF00067">
    <property type="entry name" value="p450"/>
    <property type="match status" value="1"/>
</dbReference>
<evidence type="ECO:0000256" key="8">
    <source>
        <dbReference type="SAM" id="Phobius"/>
    </source>
</evidence>
<dbReference type="InterPro" id="IPR017972">
    <property type="entry name" value="Cyt_P450_CS"/>
</dbReference>
<keyword evidence="6 7" id="KW-0349">Heme</keyword>
<dbReference type="AlphaFoldDB" id="A0A7N0ZQB3"/>
<dbReference type="EnsemblPlants" id="Kaladp0011s1245.1.v1.1">
    <property type="protein sequence ID" value="Kaladp0011s1245.1.v1.1"/>
    <property type="gene ID" value="Kaladp0011s1245.v1.1"/>
</dbReference>
<proteinExistence type="inferred from homology"/>
<keyword evidence="7" id="KW-0503">Monooxygenase</keyword>
<keyword evidence="6 7" id="KW-0408">Iron</keyword>
<dbReference type="InterPro" id="IPR002401">
    <property type="entry name" value="Cyt_P450_E_grp-I"/>
</dbReference>
<evidence type="ECO:0008006" key="11">
    <source>
        <dbReference type="Google" id="ProtNLM"/>
    </source>
</evidence>
<evidence type="ECO:0000256" key="2">
    <source>
        <dbReference type="ARBA" id="ARBA00010617"/>
    </source>
</evidence>
<dbReference type="Gramene" id="Kaladp0011s1245.1.v1.1">
    <property type="protein sequence ID" value="Kaladp0011s1245.1.v1.1"/>
    <property type="gene ID" value="Kaladp0011s1245.v1.1"/>
</dbReference>
<name>A0A7N0ZQB3_KALFE</name>
<evidence type="ECO:0000256" key="6">
    <source>
        <dbReference type="PIRSR" id="PIRSR602401-1"/>
    </source>
</evidence>
<dbReference type="GO" id="GO:0009686">
    <property type="term" value="P:gibberellin biosynthetic process"/>
    <property type="evidence" value="ECO:0007669"/>
    <property type="project" value="InterPro"/>
</dbReference>
<keyword evidence="10" id="KW-1185">Reference proteome</keyword>
<keyword evidence="7" id="KW-0560">Oxidoreductase</keyword>
<sequence>MAATHFIHDVEAVLPLSTITVVLGGLLLLFFAVTARKPKQKAKVSQLPPPPGIPGLPLLGNLLNLKEKKPHRTFTKWAEIYGPIYTVKLGATSMVVLNNTEVAKEAMITRYSSISTRKLSTALSILTGNKCMVATSDYNDFHKMVKRHIITSLLGSNAQKQHRGQRDAMMDNLCKQFHAGAKARPLEAANYRAIFDLELFALAIRQAVGDDVDSLYVEELGTTLSKEEMYKTMVTDLMEASIEVDWRDFFPYMSWVPNKSIEENMKRLVSRRIAVVKAMIRHQKKRFSEGKELNCFLDYLLSNAKELSEDEMATLVWEPIIETSDTTAVTTEWAMYELAKNPSHQDRLFKDIQRVCGDRKVSEDDLPQLPCLSAVFHESLRRYSPVPVIPPRYVHEDTEIGGYHISAGTQIAINLHACNMDEKKWEKPEEWNPERFLDGKFDLADRYITMAFGAGKRVCAGSLQAMLLSTSAIGRFVQEFEWRLIDSEETDADIGVLTNRKLRPLQVIAVPRVA</sequence>
<dbReference type="GO" id="GO:0016709">
    <property type="term" value="F:oxidoreductase activity, acting on paired donors, with incorporation or reduction of molecular oxygen, NAD(P)H as one donor, and incorporation of one atom of oxygen"/>
    <property type="evidence" value="ECO:0007669"/>
    <property type="project" value="TreeGrafter"/>
</dbReference>
<dbReference type="GO" id="GO:0005783">
    <property type="term" value="C:endoplasmic reticulum"/>
    <property type="evidence" value="ECO:0007669"/>
    <property type="project" value="TreeGrafter"/>
</dbReference>
<dbReference type="GO" id="GO:0010241">
    <property type="term" value="P:ent-kaurene oxidation to kaurenoic acid"/>
    <property type="evidence" value="ECO:0007669"/>
    <property type="project" value="InterPro"/>
</dbReference>
<dbReference type="PROSITE" id="PS00086">
    <property type="entry name" value="CYTOCHROME_P450"/>
    <property type="match status" value="1"/>
</dbReference>
<dbReference type="InterPro" id="IPR044225">
    <property type="entry name" value="KO_chloroplastic"/>
</dbReference>
<protein>
    <recommendedName>
        <fullName evidence="11">Ent-kaurene oxidase</fullName>
    </recommendedName>
</protein>
<keyword evidence="3 8" id="KW-0812">Transmembrane</keyword>
<dbReference type="GO" id="GO:0052615">
    <property type="term" value="F:ent-kaurene oxidase activity"/>
    <property type="evidence" value="ECO:0007669"/>
    <property type="project" value="InterPro"/>
</dbReference>